<evidence type="ECO:0000259" key="5">
    <source>
        <dbReference type="Pfam" id="PF01070"/>
    </source>
</evidence>
<keyword evidence="4" id="KW-0472">Membrane</keyword>
<dbReference type="Pfam" id="PF01070">
    <property type="entry name" value="FMN_dh"/>
    <property type="match status" value="2"/>
</dbReference>
<accession>A0A819XGT0</accession>
<dbReference type="Proteomes" id="UP000663836">
    <property type="component" value="Unassembled WGS sequence"/>
</dbReference>
<keyword evidence="3" id="KW-0288">FMN</keyword>
<evidence type="ECO:0000256" key="2">
    <source>
        <dbReference type="ARBA" id="ARBA00022630"/>
    </source>
</evidence>
<sequence>MKNSQLYILCFGTTLTSIVILLNYFQRKKRKKRKNEYLKCKTFFDFEELAKKSMMSHRFYYYDYKAGQGHTYQACRHYFDRQLRIMPRVLMDVCEISLKTTMFESIYKSPILIAISACHCLAHVDGEVATARAATETQCIFTYNWTFSNIPEEYVLQTLGILSSIDAELAIKYGANGIIVRSTFNHGDRLIDTAPPAIECLEDVVNAVDGRAEGRLVLMTIEKTLTDFESVFLIYQILSRMKLFKTSRHS</sequence>
<feature type="transmembrane region" description="Helical" evidence="4">
    <location>
        <begin position="6"/>
        <end position="25"/>
    </location>
</feature>
<comment type="caution">
    <text evidence="6">The sequence shown here is derived from an EMBL/GenBank/DDBJ whole genome shotgun (WGS) entry which is preliminary data.</text>
</comment>
<evidence type="ECO:0000256" key="3">
    <source>
        <dbReference type="ARBA" id="ARBA00022643"/>
    </source>
</evidence>
<proteinExistence type="predicted"/>
<evidence type="ECO:0000313" key="7">
    <source>
        <dbReference type="Proteomes" id="UP000663836"/>
    </source>
</evidence>
<evidence type="ECO:0000256" key="1">
    <source>
        <dbReference type="ARBA" id="ARBA00001917"/>
    </source>
</evidence>
<keyword evidence="4" id="KW-0812">Transmembrane</keyword>
<comment type="cofactor">
    <cofactor evidence="1">
        <name>FMN</name>
        <dbReference type="ChEBI" id="CHEBI:58210"/>
    </cofactor>
</comment>
<feature type="domain" description="FMN-dependent dehydrogenase" evidence="5">
    <location>
        <begin position="50"/>
        <end position="144"/>
    </location>
</feature>
<name>A0A819XGT0_9BILA</name>
<keyword evidence="4" id="KW-1133">Transmembrane helix</keyword>
<dbReference type="AlphaFoldDB" id="A0A819XGT0"/>
<dbReference type="InterPro" id="IPR000262">
    <property type="entry name" value="FMN-dep_DH"/>
</dbReference>
<dbReference type="Gene3D" id="3.20.20.70">
    <property type="entry name" value="Aldolase class I"/>
    <property type="match status" value="2"/>
</dbReference>
<organism evidence="6 7">
    <name type="scientific">Rotaria sordida</name>
    <dbReference type="NCBI Taxonomy" id="392033"/>
    <lineage>
        <taxon>Eukaryota</taxon>
        <taxon>Metazoa</taxon>
        <taxon>Spiralia</taxon>
        <taxon>Gnathifera</taxon>
        <taxon>Rotifera</taxon>
        <taxon>Eurotatoria</taxon>
        <taxon>Bdelloidea</taxon>
        <taxon>Philodinida</taxon>
        <taxon>Philodinidae</taxon>
        <taxon>Rotaria</taxon>
    </lineage>
</organism>
<protein>
    <recommendedName>
        <fullName evidence="5">FMN-dependent dehydrogenase domain-containing protein</fullName>
    </recommendedName>
</protein>
<evidence type="ECO:0000256" key="4">
    <source>
        <dbReference type="SAM" id="Phobius"/>
    </source>
</evidence>
<keyword evidence="2" id="KW-0285">Flavoprotein</keyword>
<dbReference type="EMBL" id="CAJOBD010009482">
    <property type="protein sequence ID" value="CAF4136067.1"/>
    <property type="molecule type" value="Genomic_DNA"/>
</dbReference>
<dbReference type="PANTHER" id="PTHR10578">
    <property type="entry name" value="S -2-HYDROXY-ACID OXIDASE-RELATED"/>
    <property type="match status" value="1"/>
</dbReference>
<dbReference type="GO" id="GO:0016491">
    <property type="term" value="F:oxidoreductase activity"/>
    <property type="evidence" value="ECO:0007669"/>
    <property type="project" value="InterPro"/>
</dbReference>
<feature type="domain" description="FMN-dependent dehydrogenase" evidence="5">
    <location>
        <begin position="160"/>
        <end position="213"/>
    </location>
</feature>
<dbReference type="SUPFAM" id="SSF51395">
    <property type="entry name" value="FMN-linked oxidoreductases"/>
    <property type="match status" value="1"/>
</dbReference>
<dbReference type="PANTHER" id="PTHR10578:SF107">
    <property type="entry name" value="2-HYDROXYACID OXIDASE 1"/>
    <property type="match status" value="1"/>
</dbReference>
<dbReference type="InterPro" id="IPR013785">
    <property type="entry name" value="Aldolase_TIM"/>
</dbReference>
<evidence type="ECO:0000313" key="6">
    <source>
        <dbReference type="EMBL" id="CAF4136067.1"/>
    </source>
</evidence>
<gene>
    <name evidence="6" type="ORF">JBS370_LOCUS33278</name>
</gene>
<reference evidence="6" key="1">
    <citation type="submission" date="2021-02" db="EMBL/GenBank/DDBJ databases">
        <authorList>
            <person name="Nowell W R."/>
        </authorList>
    </citation>
    <scope>NUCLEOTIDE SEQUENCE</scope>
</reference>